<dbReference type="AlphaFoldDB" id="A0A1A9LHA9"/>
<feature type="domain" description="Secretion system C-terminal sorting" evidence="3">
    <location>
        <begin position="900"/>
        <end position="965"/>
    </location>
</feature>
<reference evidence="5 6" key="1">
    <citation type="submission" date="2016-05" db="EMBL/GenBank/DDBJ databases">
        <title>Genome sequencing of Vitellibacter soesokkakensis RSSK-12.</title>
        <authorList>
            <person name="Thevarajoo S."/>
            <person name="Selvaratnam C."/>
            <person name="Goh K.M."/>
            <person name="Chan K.-G."/>
            <person name="Chong C.S."/>
        </authorList>
    </citation>
    <scope>NUCLEOTIDE SEQUENCE [LARGE SCALE GENOMIC DNA]</scope>
    <source>
        <strain evidence="5 6">RSSK-12</strain>
    </source>
</reference>
<evidence type="ECO:0000256" key="1">
    <source>
        <dbReference type="ARBA" id="ARBA00022729"/>
    </source>
</evidence>
<dbReference type="Pfam" id="PF20009">
    <property type="entry name" value="GEVED"/>
    <property type="match status" value="1"/>
</dbReference>
<dbReference type="OrthoDB" id="1488385at2"/>
<evidence type="ECO:0000259" key="4">
    <source>
        <dbReference type="Pfam" id="PF20009"/>
    </source>
</evidence>
<dbReference type="InterPro" id="IPR045474">
    <property type="entry name" value="GEVED"/>
</dbReference>
<evidence type="ECO:0000259" key="3">
    <source>
        <dbReference type="Pfam" id="PF18962"/>
    </source>
</evidence>
<comment type="caution">
    <text evidence="5">The sequence shown here is derived from an EMBL/GenBank/DDBJ whole genome shotgun (WGS) entry which is preliminary data.</text>
</comment>
<feature type="chain" id="PRO_5008392303" evidence="2">
    <location>
        <begin position="21"/>
        <end position="972"/>
    </location>
</feature>
<dbReference type="EMBL" id="LXIE01000001">
    <property type="protein sequence ID" value="OAD92610.1"/>
    <property type="molecule type" value="Genomic_DNA"/>
</dbReference>
<dbReference type="InterPro" id="IPR026444">
    <property type="entry name" value="Secre_tail"/>
</dbReference>
<gene>
    <name evidence="5" type="ORF">A7A78_01495</name>
</gene>
<feature type="signal peptide" evidence="2">
    <location>
        <begin position="1"/>
        <end position="20"/>
    </location>
</feature>
<protein>
    <submittedName>
        <fullName evidence="5">Uncharacterized protein</fullName>
    </submittedName>
</protein>
<evidence type="ECO:0000313" key="6">
    <source>
        <dbReference type="Proteomes" id="UP000077552"/>
    </source>
</evidence>
<name>A0A1A9LHA9_9FLAO</name>
<evidence type="ECO:0000256" key="2">
    <source>
        <dbReference type="SAM" id="SignalP"/>
    </source>
</evidence>
<dbReference type="RefSeq" id="WP_068760536.1">
    <property type="nucleotide sequence ID" value="NZ_LXIE01000001.1"/>
</dbReference>
<sequence length="972" mass="104827">MKFKKLFFASFLLFCLVMQAQQTFPPDEVIVGTFIGKTIPLRDFAIQEEEENQSVKEIKVVQNRSRYREQVNEDALPNGFDQTVQKDFGNIQTRALEQNFIGASSSESGFVPPDPTGAVGPNHYVHAVNSIVKIFDKTGNLLVGPVALGTFLGIGSNSGDPIVLYDQLADRWFVSEFGSGSNSLAIGVSETGDPTGAYNVYQYSFGSFPDYPHYSVWHDAYYLTANIGTTNKVYAVERDVMLAGGPSPKIVGFPLPGMVQNNNTVLSPEPANLLGTTFPADVPGYITYLQDDGWSGVSFDHLKVWEVELDWVTTSNSTISAPLEIPTAPFNSVFAPFGSGDVQQPGTNQKIDMIGGVISYAPNYRSFADHNSWVITFNTDIDNNDTSGVRWIELRNDASNPWSIYQEGTYAPADGHSRFMGSAGMDAAGNIGLAFNIASATLKAGIRYTGRFDGDPLGQMTVAETEIIQGPGVQTFTNRFGDYSHLTLDPDNFTFWHTAEYFSSDNNWRTQIAAFTLSGGFANDVGVNALIQPVNGILTNAETVEISIRNFGSSSQSNIPVELRVDGTLLASETFTGTVASGATATYTFAQTVDLSNSGQTYSIEVRTNLSGDEFPANDPFTKDITNLLANDVGAIEITAPVSGPGLENETITATIKNFGAATQSNFNVQYVIDGGTPVVETFSGPIASEQEMSYSFAQTADFTALGTYNVTVSTSLATDVNAANDAVTAEIEHVLCQPNIDCSFGDGFQLFAVADINNPSGCEGYGDFTNLVANLAPDSTNQLTVTTGYGDQFVKVWIDYNDDSTFTANEVVVNNVVIAPGQGAGTYTQTMDLVVPAGAANGPHRMRAKTNWNAPVPADACEETSFGETEDYTANIGTLGVNDFSIRNGELVITTEGNKQFEITLITAYEGQAYISIYNMLGQQLKVKMLDKMGDSFKAKLDMSEVASGVYLVRVGGKETKSFKTGRIIVE</sequence>
<dbReference type="InterPro" id="IPR013783">
    <property type="entry name" value="Ig-like_fold"/>
</dbReference>
<dbReference type="STRING" id="1385699.A7A78_01495"/>
<proteinExistence type="predicted"/>
<evidence type="ECO:0000313" key="5">
    <source>
        <dbReference type="EMBL" id="OAD92610.1"/>
    </source>
</evidence>
<keyword evidence="6" id="KW-1185">Reference proteome</keyword>
<feature type="domain" description="GEVED" evidence="4">
    <location>
        <begin position="795"/>
        <end position="876"/>
    </location>
</feature>
<dbReference type="Gene3D" id="2.60.40.10">
    <property type="entry name" value="Immunoglobulins"/>
    <property type="match status" value="2"/>
</dbReference>
<dbReference type="NCBIfam" id="TIGR04183">
    <property type="entry name" value="Por_Secre_tail"/>
    <property type="match status" value="1"/>
</dbReference>
<keyword evidence="1 2" id="KW-0732">Signal</keyword>
<dbReference type="Proteomes" id="UP000077552">
    <property type="component" value="Unassembled WGS sequence"/>
</dbReference>
<dbReference type="Pfam" id="PF18962">
    <property type="entry name" value="Por_Secre_tail"/>
    <property type="match status" value="1"/>
</dbReference>
<accession>A0A1A9LHA9</accession>
<organism evidence="5 6">
    <name type="scientific">Aequorivita soesokkakensis</name>
    <dbReference type="NCBI Taxonomy" id="1385699"/>
    <lineage>
        <taxon>Bacteria</taxon>
        <taxon>Pseudomonadati</taxon>
        <taxon>Bacteroidota</taxon>
        <taxon>Flavobacteriia</taxon>
        <taxon>Flavobacteriales</taxon>
        <taxon>Flavobacteriaceae</taxon>
        <taxon>Aequorivita</taxon>
    </lineage>
</organism>